<feature type="transmembrane region" description="Helical" evidence="1">
    <location>
        <begin position="71"/>
        <end position="95"/>
    </location>
</feature>
<dbReference type="STRING" id="43678.OJAG_09160"/>
<reference evidence="3 5" key="2">
    <citation type="submission" date="2016-06" db="EMBL/GenBank/DDBJ databases">
        <title>Genome sequence of Oerskovia enterophila DSM 43852.</title>
        <authorList>
            <person name="Poehlein A."/>
            <person name="Jag V."/>
            <person name="Bengelsdorf F.R."/>
            <person name="Daniel R."/>
            <person name="Duerre P."/>
        </authorList>
    </citation>
    <scope>NUCLEOTIDE SEQUENCE [LARGE SCALE GENOMIC DNA]</scope>
    <source>
        <strain evidence="3 5">DSM 43852</strain>
    </source>
</reference>
<evidence type="ECO:0000313" key="2">
    <source>
        <dbReference type="EMBL" id="KZM36363.1"/>
    </source>
</evidence>
<dbReference type="PATRIC" id="fig|43678.3.peg.959"/>
<organism evidence="2 4">
    <name type="scientific">Oerskovia enterophila</name>
    <dbReference type="NCBI Taxonomy" id="43678"/>
    <lineage>
        <taxon>Bacteria</taxon>
        <taxon>Bacillati</taxon>
        <taxon>Actinomycetota</taxon>
        <taxon>Actinomycetes</taxon>
        <taxon>Micrococcales</taxon>
        <taxon>Cellulomonadaceae</taxon>
        <taxon>Oerskovia</taxon>
    </lineage>
</organism>
<proteinExistence type="predicted"/>
<dbReference type="OrthoDB" id="9973164at2"/>
<evidence type="ECO:0000313" key="5">
    <source>
        <dbReference type="Proteomes" id="UP000093412"/>
    </source>
</evidence>
<evidence type="ECO:0000313" key="3">
    <source>
        <dbReference type="EMBL" id="OCI32728.1"/>
    </source>
</evidence>
<accession>A0A163SFD5</accession>
<gene>
    <name evidence="3" type="ORF">OERS_06590</name>
    <name evidence="2" type="ORF">OJAG_09160</name>
</gene>
<protein>
    <submittedName>
        <fullName evidence="2">Uncharacterized protein</fullName>
    </submittedName>
</protein>
<keyword evidence="1" id="KW-0812">Transmembrane</keyword>
<feature type="transmembrane region" description="Helical" evidence="1">
    <location>
        <begin position="107"/>
        <end position="128"/>
    </location>
</feature>
<dbReference type="Proteomes" id="UP000093412">
    <property type="component" value="Unassembled WGS sequence"/>
</dbReference>
<dbReference type="RefSeq" id="WP_139107675.1">
    <property type="nucleotide sequence ID" value="NZ_LRIE01000053.1"/>
</dbReference>
<name>A0A163SFD5_9CELL</name>
<dbReference type="EMBL" id="LRIE01000053">
    <property type="protein sequence ID" value="KZM36363.1"/>
    <property type="molecule type" value="Genomic_DNA"/>
</dbReference>
<dbReference type="AlphaFoldDB" id="A0A163SFD5"/>
<sequence length="163" mass="16496">MPVFAAGLVLAAFTLLALQVPYGLLVGRSLPNAVAWITVAAVVILLVMLTAGAVVAWLGHRISREWDERKATTLFFVLGFVGVGIWSFMVLGSLLSAATGNPGTATSGVALASVLYLAVAGGLSGAVGRYFARDAADRPLLVVVLGVAVALCAVLGGMALGSA</sequence>
<keyword evidence="1" id="KW-0472">Membrane</keyword>
<keyword evidence="1" id="KW-1133">Transmembrane helix</keyword>
<dbReference type="Proteomes" id="UP000076447">
    <property type="component" value="Unassembled WGS sequence"/>
</dbReference>
<evidence type="ECO:0000313" key="4">
    <source>
        <dbReference type="Proteomes" id="UP000076447"/>
    </source>
</evidence>
<comment type="caution">
    <text evidence="2">The sequence shown here is derived from an EMBL/GenBank/DDBJ whole genome shotgun (WGS) entry which is preliminary data.</text>
</comment>
<evidence type="ECO:0000256" key="1">
    <source>
        <dbReference type="SAM" id="Phobius"/>
    </source>
</evidence>
<dbReference type="EMBL" id="MAQA01000004">
    <property type="protein sequence ID" value="OCI32728.1"/>
    <property type="molecule type" value="Genomic_DNA"/>
</dbReference>
<reference evidence="2 4" key="1">
    <citation type="submission" date="2016-01" db="EMBL/GenBank/DDBJ databases">
        <title>Genome sequence of Oerskovia enterophila VJag, an agar and cellulose degrading bacterium.</title>
        <authorList>
            <person name="Poehlein A."/>
            <person name="Jag V."/>
            <person name="Bengelsdorf F."/>
            <person name="Duerre P."/>
            <person name="Daniel R."/>
        </authorList>
    </citation>
    <scope>NUCLEOTIDE SEQUENCE [LARGE SCALE GENOMIC DNA]</scope>
    <source>
        <strain evidence="2 4">VJag</strain>
    </source>
</reference>
<feature type="transmembrane region" description="Helical" evidence="1">
    <location>
        <begin position="33"/>
        <end position="59"/>
    </location>
</feature>
<feature type="transmembrane region" description="Helical" evidence="1">
    <location>
        <begin position="140"/>
        <end position="160"/>
    </location>
</feature>
<keyword evidence="5" id="KW-1185">Reference proteome</keyword>